<evidence type="ECO:0000313" key="2">
    <source>
        <dbReference type="EMBL" id="KAF1767963.1"/>
    </source>
</evidence>
<dbReference type="EMBL" id="WUAV01000002">
    <property type="protein sequence ID" value="KAF1767963.1"/>
    <property type="molecule type" value="Genomic_DNA"/>
</dbReference>
<feature type="region of interest" description="Disordered" evidence="1">
    <location>
        <begin position="100"/>
        <end position="132"/>
    </location>
</feature>
<comment type="caution">
    <text evidence="2">The sequence shown here is derived from an EMBL/GenBank/DDBJ whole genome shotgun (WGS) entry which is preliminary data.</text>
</comment>
<accession>A0A6A5HNN9</accession>
<feature type="compositionally biased region" description="Low complexity" evidence="1">
    <location>
        <begin position="24"/>
        <end position="37"/>
    </location>
</feature>
<proteinExistence type="predicted"/>
<evidence type="ECO:0000313" key="3">
    <source>
        <dbReference type="Proteomes" id="UP000483820"/>
    </source>
</evidence>
<dbReference type="KEGG" id="crq:GCK72_007923"/>
<dbReference type="Proteomes" id="UP000483820">
    <property type="component" value="Chromosome II"/>
</dbReference>
<dbReference type="RefSeq" id="XP_053590731.1">
    <property type="nucleotide sequence ID" value="XM_053726537.1"/>
</dbReference>
<reference evidence="2 3" key="1">
    <citation type="submission" date="2019-12" db="EMBL/GenBank/DDBJ databases">
        <title>Chromosome-level assembly of the Caenorhabditis remanei genome.</title>
        <authorList>
            <person name="Teterina A.A."/>
            <person name="Willis J.H."/>
            <person name="Phillips P.C."/>
        </authorList>
    </citation>
    <scope>NUCLEOTIDE SEQUENCE [LARGE SCALE GENOMIC DNA]</scope>
    <source>
        <strain evidence="2 3">PX506</strain>
        <tissue evidence="2">Whole organism</tissue>
    </source>
</reference>
<dbReference type="GeneID" id="78774556"/>
<feature type="compositionally biased region" description="Low complexity" evidence="1">
    <location>
        <begin position="100"/>
        <end position="124"/>
    </location>
</feature>
<sequence length="217" mass="22743">MQARSTDELIFMNKYSKPLKKALTSGPCGPCSPTGPGRPASPSGPCGPSELPPSNPASPRGPGAPRTPLCPAGPAAIPCGPGGPGGQIIHGSLTIALSKSDPSFPSVPSFPRTPSCPALPSSPGAPGGPAGPCWHEQQLQQSKAVLPYHLSYRTPTNLTKIGLNNQMALESGDVRVQHREYHDRRDDSHRRDNDGKEGHTTELLVLRCLHHLVVLAG</sequence>
<feature type="region of interest" description="Disordered" evidence="1">
    <location>
        <begin position="20"/>
        <end position="69"/>
    </location>
</feature>
<dbReference type="AlphaFoldDB" id="A0A6A5HNN9"/>
<gene>
    <name evidence="2" type="ORF">GCK72_007923</name>
</gene>
<organism evidence="2 3">
    <name type="scientific">Caenorhabditis remanei</name>
    <name type="common">Caenorhabditis vulgaris</name>
    <dbReference type="NCBI Taxonomy" id="31234"/>
    <lineage>
        <taxon>Eukaryota</taxon>
        <taxon>Metazoa</taxon>
        <taxon>Ecdysozoa</taxon>
        <taxon>Nematoda</taxon>
        <taxon>Chromadorea</taxon>
        <taxon>Rhabditida</taxon>
        <taxon>Rhabditina</taxon>
        <taxon>Rhabditomorpha</taxon>
        <taxon>Rhabditoidea</taxon>
        <taxon>Rhabditidae</taxon>
        <taxon>Peloderinae</taxon>
        <taxon>Caenorhabditis</taxon>
    </lineage>
</organism>
<evidence type="ECO:0000256" key="1">
    <source>
        <dbReference type="SAM" id="MobiDB-lite"/>
    </source>
</evidence>
<dbReference type="CTD" id="78774556"/>
<protein>
    <submittedName>
        <fullName evidence="2">Uncharacterized protein</fullName>
    </submittedName>
</protein>
<name>A0A6A5HNN9_CAERE</name>